<evidence type="ECO:0000313" key="2">
    <source>
        <dbReference type="EMBL" id="KAL3771656.1"/>
    </source>
</evidence>
<dbReference type="InterPro" id="IPR037064">
    <property type="entry name" value="Formiminotransferase_N_sf"/>
</dbReference>
<organism evidence="2 3">
    <name type="scientific">Cyclotella atomus</name>
    <dbReference type="NCBI Taxonomy" id="382360"/>
    <lineage>
        <taxon>Eukaryota</taxon>
        <taxon>Sar</taxon>
        <taxon>Stramenopiles</taxon>
        <taxon>Ochrophyta</taxon>
        <taxon>Bacillariophyta</taxon>
        <taxon>Coscinodiscophyceae</taxon>
        <taxon>Thalassiosirophycidae</taxon>
        <taxon>Stephanodiscales</taxon>
        <taxon>Stephanodiscaceae</taxon>
        <taxon>Cyclotella</taxon>
    </lineage>
</organism>
<dbReference type="InterPro" id="IPR012886">
    <property type="entry name" value="Formiminotransferase_N"/>
</dbReference>
<dbReference type="AlphaFoldDB" id="A0ABD3N9G8"/>
<evidence type="ECO:0000313" key="3">
    <source>
        <dbReference type="Proteomes" id="UP001530400"/>
    </source>
</evidence>
<gene>
    <name evidence="2" type="ORF">ACHAWO_001717</name>
</gene>
<name>A0ABD3N9G8_9STRA</name>
<sequence>MTASSSAMSTYSEAQFVACNIYISSASSTNSTLQNLLKAAQDHCRSIREKGSASTEFNDGGIGNENQGGRCWHKEKSTVAVIHAFADVPYKRSSFHLAGHSDCVADVALNLILNSFDQIDVDSEAQGANAHPSVGLVDHVSVMPMVTYPVEESNSVMLGDICEKGLHPSQLAAADAARAIGSSINERGLVNVHYYGLACPNRKSLAKVRKEKTAFFNSDSTSPNSDASKKGDCTIGAPFHFVENYNIRMSTNVGLAQAKTLTQFVRGRNIASRGYGIEGVEALTLPYQMCSASGEENLVYEVACNLTNPRKGSVNDIEEAVDKWIGQQTPPSAIDDVTRYFVHKKYRVGTTEKQCIDTLMNGCSNNDTLNSQYWSDHDDGVLDRFQQYLTGQQA</sequence>
<dbReference type="Proteomes" id="UP001530400">
    <property type="component" value="Unassembled WGS sequence"/>
</dbReference>
<dbReference type="InterPro" id="IPR022384">
    <property type="entry name" value="FormiminoTrfase_cat_dom_sf"/>
</dbReference>
<protein>
    <recommendedName>
        <fullName evidence="1">Formiminotransferase N-terminal subdomain domain-containing protein</fullName>
    </recommendedName>
</protein>
<dbReference type="SUPFAM" id="SSF55116">
    <property type="entry name" value="Formiminotransferase domain of formiminotransferase-cyclodeaminase"/>
    <property type="match status" value="1"/>
</dbReference>
<dbReference type="PANTHER" id="PTHR12234">
    <property type="entry name" value="FORMIMINOTRANSFERASE-CYCLODEAMINASE"/>
    <property type="match status" value="1"/>
</dbReference>
<dbReference type="SMART" id="SM01222">
    <property type="entry name" value="FTCD_N"/>
    <property type="match status" value="1"/>
</dbReference>
<dbReference type="Pfam" id="PF07837">
    <property type="entry name" value="FTCD_N"/>
    <property type="match status" value="1"/>
</dbReference>
<feature type="domain" description="Formiminotransferase N-terminal subdomain" evidence="1">
    <location>
        <begin position="15"/>
        <end position="239"/>
    </location>
</feature>
<evidence type="ECO:0000259" key="1">
    <source>
        <dbReference type="SMART" id="SM01222"/>
    </source>
</evidence>
<keyword evidence="3" id="KW-1185">Reference proteome</keyword>
<proteinExistence type="predicted"/>
<comment type="caution">
    <text evidence="2">The sequence shown here is derived from an EMBL/GenBank/DDBJ whole genome shotgun (WGS) entry which is preliminary data.</text>
</comment>
<dbReference type="Gene3D" id="3.30.990.10">
    <property type="entry name" value="Formiminotransferase, N-terminal subdomain"/>
    <property type="match status" value="1"/>
</dbReference>
<dbReference type="PANTHER" id="PTHR12234:SF1">
    <property type="entry name" value="FORMIMINOTRANSFERASE N-TERMINAL SUBDOMAIN-CONTAINING PROTEIN"/>
    <property type="match status" value="1"/>
</dbReference>
<reference evidence="2 3" key="1">
    <citation type="submission" date="2024-10" db="EMBL/GenBank/DDBJ databases">
        <title>Updated reference genomes for cyclostephanoid diatoms.</title>
        <authorList>
            <person name="Roberts W.R."/>
            <person name="Alverson A.J."/>
        </authorList>
    </citation>
    <scope>NUCLEOTIDE SEQUENCE [LARGE SCALE GENOMIC DNA]</scope>
    <source>
        <strain evidence="2 3">AJA010-31</strain>
    </source>
</reference>
<dbReference type="InterPro" id="IPR051623">
    <property type="entry name" value="FTCD"/>
</dbReference>
<dbReference type="EMBL" id="JALLPJ020001283">
    <property type="protein sequence ID" value="KAL3771656.1"/>
    <property type="molecule type" value="Genomic_DNA"/>
</dbReference>
<accession>A0ABD3N9G8</accession>